<dbReference type="PANTHER" id="PTHR30121:SF6">
    <property type="entry name" value="SLR6007 PROTEIN"/>
    <property type="match status" value="1"/>
</dbReference>
<dbReference type="CDD" id="cd01127">
    <property type="entry name" value="TrwB_TraG_TraD_VirD4"/>
    <property type="match status" value="2"/>
</dbReference>
<dbReference type="SUPFAM" id="SSF52540">
    <property type="entry name" value="P-loop containing nucleoside triphosphate hydrolases"/>
    <property type="match status" value="1"/>
</dbReference>
<evidence type="ECO:0000313" key="3">
    <source>
        <dbReference type="Proteomes" id="UP000532247"/>
    </source>
</evidence>
<organism evidence="2 3">
    <name type="scientific">Vibrio alginolyticus</name>
    <dbReference type="NCBI Taxonomy" id="663"/>
    <lineage>
        <taxon>Bacteria</taxon>
        <taxon>Pseudomonadati</taxon>
        <taxon>Pseudomonadota</taxon>
        <taxon>Gammaproteobacteria</taxon>
        <taxon>Vibrionales</taxon>
        <taxon>Vibrionaceae</taxon>
        <taxon>Vibrio</taxon>
    </lineage>
</organism>
<dbReference type="InterPro" id="IPR032689">
    <property type="entry name" value="TraG-D_C"/>
</dbReference>
<dbReference type="NCBIfam" id="TIGR03743">
    <property type="entry name" value="SXT_TraD"/>
    <property type="match status" value="1"/>
</dbReference>
<gene>
    <name evidence="2" type="primary">traD</name>
    <name evidence="2" type="ORF">F0254_20505</name>
</gene>
<dbReference type="RefSeq" id="WP_025443198.1">
    <property type="nucleotide sequence ID" value="NZ_JAFLNX010000017.1"/>
</dbReference>
<dbReference type="Pfam" id="PF12696">
    <property type="entry name" value="TraG-D_C"/>
    <property type="match status" value="1"/>
</dbReference>
<reference evidence="2 3" key="1">
    <citation type="submission" date="2019-09" db="EMBL/GenBank/DDBJ databases">
        <title>Draft genome sequencing and comparative genomics of hatchery-associated Vibrios.</title>
        <authorList>
            <person name="Kehlet-Delgado H."/>
            <person name="Mueller R.S."/>
        </authorList>
    </citation>
    <scope>NUCLEOTIDE SEQUENCE [LARGE SCALE GENOMIC DNA]</scope>
    <source>
        <strain evidence="2 3">081416A</strain>
    </source>
</reference>
<dbReference type="AlphaFoldDB" id="A0A7Y4B625"/>
<comment type="caution">
    <text evidence="2">The sequence shown here is derived from an EMBL/GenBank/DDBJ whole genome shotgun (WGS) entry which is preliminary data.</text>
</comment>
<proteinExistence type="predicted"/>
<dbReference type="Proteomes" id="UP000532247">
    <property type="component" value="Unassembled WGS sequence"/>
</dbReference>
<name>A0A7Y4B625_VIBAL</name>
<dbReference type="InterPro" id="IPR022458">
    <property type="entry name" value="Conjugative_coupling_TraG/TraD"/>
</dbReference>
<dbReference type="InterPro" id="IPR027417">
    <property type="entry name" value="P-loop_NTPase"/>
</dbReference>
<accession>A0A7Y4B625</accession>
<dbReference type="EMBL" id="VTYF01000015">
    <property type="protein sequence ID" value="NOI11220.1"/>
    <property type="molecule type" value="Genomic_DNA"/>
</dbReference>
<dbReference type="InterPro" id="IPR051162">
    <property type="entry name" value="T4SS_component"/>
</dbReference>
<protein>
    <submittedName>
        <fullName evidence="2">Conjugative transfer system coupling protein TraD</fullName>
    </submittedName>
</protein>
<evidence type="ECO:0000313" key="2">
    <source>
        <dbReference type="EMBL" id="NOI11220.1"/>
    </source>
</evidence>
<evidence type="ECO:0000259" key="1">
    <source>
        <dbReference type="Pfam" id="PF12696"/>
    </source>
</evidence>
<dbReference type="Gene3D" id="3.40.50.300">
    <property type="entry name" value="P-loop containing nucleotide triphosphate hydrolases"/>
    <property type="match status" value="2"/>
</dbReference>
<dbReference type="PANTHER" id="PTHR30121">
    <property type="entry name" value="UNCHARACTERIZED PROTEIN YJGR-RELATED"/>
    <property type="match status" value="1"/>
</dbReference>
<feature type="domain" description="TraD/TraG TraM recognition site" evidence="1">
    <location>
        <begin position="530"/>
        <end position="659"/>
    </location>
</feature>
<sequence>MFGVRSGWQRNYRLRANVEAACAGYCGGGAVASVLAATSGVATPTLSAVSASIMTGLAAKYGKEAIDHFSYKNGLWQNVPFFIDTLEMPGSEKLLYLGRGFQWTKEHTQRLYDINDFKSEPKYGKGTAANEDKFIEPPRAYKTARQLQKLAEKIKLKPIVAAFRENWALNPYPEQITDPDDENHPGGLPYLHAIGGRDYDFYTPFAGLNAHTLVLGTTRVGKTRSAEVMITQDISKHTDCSVIAIDPKGDLELALRMYMEAKRAGKAKKFYFFSLAHPHLSVRYNGVSEFNRITEVATRITKPLPDGGNSKIFKDFAWLFINTCQKAVFKMGKVASYVNVQQYLTDAELLASDYVESLRNDELNATISAIAEAIDPNKLAPADKTKSMRTLAIRSIIQEPPEEFRELVANDSVLRSVAKVLQYDRSYYDKITASAMPHLEKLTTGKVANVISPDYEDVIDNRPIMDLRKVIREGGIVYIGLDSQTDNVTSSAVGNSFLSEILSVSGEIYNYGVDQGIVTLHGKRRKKGLVRLHVDEANEVFGEEFNPILNKSGGSGVMVTAYTQNLSDVEVRLGDVAKARQALGNFGTIVVFRVRGEDTPKYFVNQMPEVRICTVQADSKVTDGLGDKADGQFKSSNGDTVSFERVPLIPANAFLELPKGQAFVYSGSKWFKVKMPLFKKEPDMPDNVEAMMRDLEAELGYRVTNDLDRAA</sequence>